<dbReference type="Proteomes" id="UP000278149">
    <property type="component" value="Unassembled WGS sequence"/>
</dbReference>
<dbReference type="EMBL" id="RCOR01000042">
    <property type="protein sequence ID" value="RSN67629.1"/>
    <property type="molecule type" value="Genomic_DNA"/>
</dbReference>
<accession>A0A429G1M3</accession>
<protein>
    <submittedName>
        <fullName evidence="2">Uncharacterized protein</fullName>
    </submittedName>
</protein>
<gene>
    <name evidence="2" type="ORF">D9Q81_07435</name>
</gene>
<proteinExistence type="predicted"/>
<name>A0A429G1M3_9CREN</name>
<sequence>MIAEELKPVPDMWGKAEPEWAQEVEAQNLLRKYRMDVGAPSVHPEGPPMTTERDEEYEEGRDESLF</sequence>
<reference evidence="2 3" key="1">
    <citation type="submission" date="2018-10" db="EMBL/GenBank/DDBJ databases">
        <title>Co-occurring genomic capacity for anaerobic methane metabolism and dissimilatory sulfite reduction discovered in the Korarchaeota.</title>
        <authorList>
            <person name="Mckay L.J."/>
            <person name="Dlakic M."/>
            <person name="Fields M.W."/>
            <person name="Delmont T.O."/>
            <person name="Eren A.M."/>
            <person name="Jay Z.J."/>
            <person name="Klingelsmith K.B."/>
            <person name="Rusch D.B."/>
            <person name="Inskeep W.P."/>
        </authorList>
    </citation>
    <scope>NUCLEOTIDE SEQUENCE [LARGE SCALE GENOMIC DNA]</scope>
    <source>
        <strain evidence="2 3">WS</strain>
    </source>
</reference>
<comment type="caution">
    <text evidence="2">The sequence shown here is derived from an EMBL/GenBank/DDBJ whole genome shotgun (WGS) entry which is preliminary data.</text>
</comment>
<evidence type="ECO:0000256" key="1">
    <source>
        <dbReference type="SAM" id="MobiDB-lite"/>
    </source>
</evidence>
<organism evidence="2 3">
    <name type="scientific">Candidatus Korarchaeum cryptofilum</name>
    <dbReference type="NCBI Taxonomy" id="498846"/>
    <lineage>
        <taxon>Archaea</taxon>
        <taxon>Thermoproteota</taxon>
        <taxon>Candidatus Korarchaeia</taxon>
        <taxon>Candidatus Korarchaeales</taxon>
        <taxon>Candidatus Korarchaeaceae</taxon>
        <taxon>Candidatus Korarchaeum</taxon>
    </lineage>
</organism>
<feature type="compositionally biased region" description="Acidic residues" evidence="1">
    <location>
        <begin position="53"/>
        <end position="66"/>
    </location>
</feature>
<evidence type="ECO:0000313" key="3">
    <source>
        <dbReference type="Proteomes" id="UP000278149"/>
    </source>
</evidence>
<dbReference type="AlphaFoldDB" id="A0A429G1M3"/>
<feature type="region of interest" description="Disordered" evidence="1">
    <location>
        <begin position="37"/>
        <end position="66"/>
    </location>
</feature>
<dbReference type="RefSeq" id="WP_125742436.1">
    <property type="nucleotide sequence ID" value="NZ_RCOR01000042.1"/>
</dbReference>
<evidence type="ECO:0000313" key="2">
    <source>
        <dbReference type="EMBL" id="RSN67629.1"/>
    </source>
</evidence>